<feature type="compositionally biased region" description="Polar residues" evidence="1">
    <location>
        <begin position="13"/>
        <end position="45"/>
    </location>
</feature>
<gene>
    <name evidence="2" type="ORF">DPX16_12183</name>
</gene>
<name>A0A3N0YQU2_ANAGA</name>
<evidence type="ECO:0000313" key="3">
    <source>
        <dbReference type="Proteomes" id="UP000281406"/>
    </source>
</evidence>
<evidence type="ECO:0000313" key="2">
    <source>
        <dbReference type="EMBL" id="ROL48567.1"/>
    </source>
</evidence>
<accession>A0A3N0YQU2</accession>
<dbReference type="EMBL" id="RJVU01029436">
    <property type="protein sequence ID" value="ROL48567.1"/>
    <property type="molecule type" value="Genomic_DNA"/>
</dbReference>
<proteinExistence type="predicted"/>
<dbReference type="Proteomes" id="UP000281406">
    <property type="component" value="Unassembled WGS sequence"/>
</dbReference>
<organism evidence="2 3">
    <name type="scientific">Anabarilius grahami</name>
    <name type="common">Kanglang fish</name>
    <name type="synonym">Barilius grahami</name>
    <dbReference type="NCBI Taxonomy" id="495550"/>
    <lineage>
        <taxon>Eukaryota</taxon>
        <taxon>Metazoa</taxon>
        <taxon>Chordata</taxon>
        <taxon>Craniata</taxon>
        <taxon>Vertebrata</taxon>
        <taxon>Euteleostomi</taxon>
        <taxon>Actinopterygii</taxon>
        <taxon>Neopterygii</taxon>
        <taxon>Teleostei</taxon>
        <taxon>Ostariophysi</taxon>
        <taxon>Cypriniformes</taxon>
        <taxon>Xenocyprididae</taxon>
        <taxon>Xenocypridinae</taxon>
        <taxon>Xenocypridinae incertae sedis</taxon>
        <taxon>Anabarilius</taxon>
    </lineage>
</organism>
<dbReference type="AlphaFoldDB" id="A0A3N0YQU2"/>
<feature type="compositionally biased region" description="Basic residues" evidence="1">
    <location>
        <begin position="46"/>
        <end position="57"/>
    </location>
</feature>
<feature type="compositionally biased region" description="Basic and acidic residues" evidence="1">
    <location>
        <begin position="68"/>
        <end position="83"/>
    </location>
</feature>
<feature type="region of interest" description="Disordered" evidence="1">
    <location>
        <begin position="139"/>
        <end position="170"/>
    </location>
</feature>
<sequence>MGAWLGGPKAPQPATSQGNKVNPNATREADQASSCTSNLVCQQPVSRHRSLTKRHRERGTAESAVKQLRPDFRDGHPGEHDSAKVSPSLCPIPPWRGAREATLAFWPCPWSSGRNGPGPTCLVDDSNLSGMQVLNAAGLSRSAGQSGAPPQSRPVQSSTSLTRCRVCPAN</sequence>
<reference evidence="2 3" key="1">
    <citation type="submission" date="2018-10" db="EMBL/GenBank/DDBJ databases">
        <title>Genome assembly for a Yunnan-Guizhou Plateau 3E fish, Anabarilius grahami (Regan), and its evolutionary and genetic applications.</title>
        <authorList>
            <person name="Jiang W."/>
        </authorList>
    </citation>
    <scope>NUCLEOTIDE SEQUENCE [LARGE SCALE GENOMIC DNA]</scope>
    <source>
        <strain evidence="2">AG-KIZ</strain>
        <tissue evidence="2">Muscle</tissue>
    </source>
</reference>
<feature type="region of interest" description="Disordered" evidence="1">
    <location>
        <begin position="1"/>
        <end position="92"/>
    </location>
</feature>
<feature type="compositionally biased region" description="Polar residues" evidence="1">
    <location>
        <begin position="142"/>
        <end position="162"/>
    </location>
</feature>
<evidence type="ECO:0000256" key="1">
    <source>
        <dbReference type="SAM" id="MobiDB-lite"/>
    </source>
</evidence>
<keyword evidence="3" id="KW-1185">Reference proteome</keyword>
<comment type="caution">
    <text evidence="2">The sequence shown here is derived from an EMBL/GenBank/DDBJ whole genome shotgun (WGS) entry which is preliminary data.</text>
</comment>
<protein>
    <submittedName>
        <fullName evidence="2">Uncharacterized protein</fullName>
    </submittedName>
</protein>